<evidence type="ECO:0000256" key="1">
    <source>
        <dbReference type="ARBA" id="ARBA00022536"/>
    </source>
</evidence>
<accession>A0AA36MTI1</accession>
<sequence length="1682" mass="173363">MRINAAFWIAALQANVVLCGKMMSFRHADTAPDHRRVLQVKLKADDAFVDPKTTTGEVGGVILESANGTCLSCDSDAVCSSPDVAAYKGESTQKVCRKTVAAGEKWSWTVSPSSAYDIMIEIPLSKLGGDTDFKVSVTSSVDASGKNSAEQAGRQVTNWVATSVMGTQEVSTGRWLRSAWSKVAVNLNGDFRFALVGKLPSPLTSDANKSKDGCALEHCIRPDNISSYIITEQSLTRGAMQVTAKCKAAFKGTPVVTECDGDLSAYKLSGCVAELCTQPADLTAYNVLETHLGRESFAVTATCKDGYAGSPTATVCAKDGNAYSVSGCKATTTTVTTTSTSTSTTTLTHTSTTTTTATSTTTSTSTTSTSTSTHTTTVTETTTQTTTATTTTVTRTTTATATMTETATSTTTITTSTETTTSIETTTTLVKKCTDTEVNGYKVTATSLEVENFQATAECAAGYEGSATVKVCDAQDMPFKLSGCAEQVCQTPADSTGYILTEVSTKVRNFEVQAKCAPLFHGTPTATACLKHSQAYDVAGCDPDACSSPDTTGYLVTESDLNLRSFVVTADCAAGFVGAAKVSKCDQDGDAFKLEGCTRTTTSTTTTTNTLTSTTTMTATTTGTTTSTSTSTTSITSTLTITGTTTSTSTITETSTGTTTSTVTQTSTSTSTTTTSTSTTTTTISTTSTSTITASTTTTSTSTLTTTSTLTVTSTSTGTTTITSTTTTSTSTTTTITGTTTSTTSTSTGTTTSTSTSTTTTSTSTSTTSTSTITSTTTTSTSTITSTTVTSTSTITSTTTTSTSTHTSTTTTSTSTTTTTTATSTLTSTTTTKTTTTTSTSTTATSTITSTTTTSTSTTTMFAACLAPRDASRYKGFVVEEHDLRKFSFDVTVRCSAGYEGTPSATACTRDQESYSLTGCEPAKSCKSAGKSAGYVLTETDLTLSKFSVKAQCEEGYEGTPTVTACADDAEAYTVSGCEQVKVCLAPTTDAKPYVVTESVLKQKGFSVTAKCADGYFGTATVAVCTAHKAPYELSGCEPQRTCLGNADSTGYTILESNLIASKFSVTATCAKGYEGTATVTACVADMKPYSLSGCELAKVCLPPNAAESYIVTESDLKRSSFSVAAQCAKGYEGTAAVSVCAGHKAPYTLSGCEPIKTCLATADSAGYTIVESDLTVSKFSVTATCAKGYEGTPKVTACVEDMRPYTLSGCEPVKVCVAPTTDTTKPYIVTESDLTRSSFSVAVQCAKGYHGTAAVAVCGGHETPYTLSGCEPERNCVGPSATTEYSVVESNLLASKFSVTATCAKGYEGTPTVTVCAEDGKPYTLSGCEPVKTCLAHADAKGYAIDESDLTISKFSVTATCEKGYEGTATVKACAEDGAPYTISGCEPVKICLANPDAAGYTVVESDLSINKFSVTATCAKGYEGTTTVTVCAEDGKPYTLSGCEPVKTCLAHADAKGYTVVESDLTINKFSVTATCAKGYEGTTTVKACAEDGKPYTISGCEPVKICLANPDAAGYTVVEADLTMNKFSVTATCAKGYEGAPTVTACGGDGKPYTLSGCEPVKVCVASSDVTGYQVTETSLKMGSFDVAVQCAAGFEGTASATACTAHAQPYQLSGCVRAKVCVAPKDAAAYKVTEGNLQKSQFKVDDVSCAAGYRQISAPTAVACEDDGQPYRLSGCSA</sequence>
<keyword evidence="2 7" id="KW-0732">Signal</keyword>
<evidence type="ECO:0000256" key="2">
    <source>
        <dbReference type="ARBA" id="ARBA00022729"/>
    </source>
</evidence>
<dbReference type="PANTHER" id="PTHR24039:SF28">
    <property type="entry name" value="EGF-LIKE DOMAIN-CONTAINING PROTEIN"/>
    <property type="match status" value="1"/>
</dbReference>
<evidence type="ECO:0000256" key="5">
    <source>
        <dbReference type="ARBA" id="ARBA00023180"/>
    </source>
</evidence>
<feature type="signal peptide" evidence="7">
    <location>
        <begin position="1"/>
        <end position="19"/>
    </location>
</feature>
<gene>
    <name evidence="8" type="ORF">EVOR1521_LOCUS7886</name>
</gene>
<keyword evidence="1" id="KW-0245">EGF-like domain</keyword>
<proteinExistence type="predicted"/>
<feature type="region of interest" description="Disordered" evidence="6">
    <location>
        <begin position="652"/>
        <end position="676"/>
    </location>
</feature>
<evidence type="ECO:0000256" key="3">
    <source>
        <dbReference type="ARBA" id="ARBA00022737"/>
    </source>
</evidence>
<dbReference type="EMBL" id="CAUJNA010000654">
    <property type="protein sequence ID" value="CAJ1379724.1"/>
    <property type="molecule type" value="Genomic_DNA"/>
</dbReference>
<evidence type="ECO:0000313" key="9">
    <source>
        <dbReference type="Proteomes" id="UP001178507"/>
    </source>
</evidence>
<dbReference type="PANTHER" id="PTHR24039">
    <property type="entry name" value="FIBRILLIN-RELATED"/>
    <property type="match status" value="1"/>
</dbReference>
<comment type="caution">
    <text evidence="8">The sequence shown here is derived from an EMBL/GenBank/DDBJ whole genome shotgun (WGS) entry which is preliminary data.</text>
</comment>
<feature type="region of interest" description="Disordered" evidence="6">
    <location>
        <begin position="733"/>
        <end position="778"/>
    </location>
</feature>
<reference evidence="8" key="1">
    <citation type="submission" date="2023-08" db="EMBL/GenBank/DDBJ databases">
        <authorList>
            <person name="Chen Y."/>
            <person name="Shah S."/>
            <person name="Dougan E. K."/>
            <person name="Thang M."/>
            <person name="Chan C."/>
        </authorList>
    </citation>
    <scope>NUCLEOTIDE SEQUENCE</scope>
</reference>
<keyword evidence="9" id="KW-1185">Reference proteome</keyword>
<organism evidence="8 9">
    <name type="scientific">Effrenium voratum</name>
    <dbReference type="NCBI Taxonomy" id="2562239"/>
    <lineage>
        <taxon>Eukaryota</taxon>
        <taxon>Sar</taxon>
        <taxon>Alveolata</taxon>
        <taxon>Dinophyceae</taxon>
        <taxon>Suessiales</taxon>
        <taxon>Symbiodiniaceae</taxon>
        <taxon>Effrenium</taxon>
    </lineage>
</organism>
<feature type="region of interest" description="Disordered" evidence="6">
    <location>
        <begin position="340"/>
        <end position="387"/>
    </location>
</feature>
<evidence type="ECO:0000256" key="7">
    <source>
        <dbReference type="SAM" id="SignalP"/>
    </source>
</evidence>
<keyword evidence="3" id="KW-0677">Repeat</keyword>
<name>A0AA36MTI1_9DINO</name>
<evidence type="ECO:0000313" key="8">
    <source>
        <dbReference type="EMBL" id="CAJ1379724.1"/>
    </source>
</evidence>
<feature type="region of interest" description="Disordered" evidence="6">
    <location>
        <begin position="796"/>
        <end position="819"/>
    </location>
</feature>
<dbReference type="Proteomes" id="UP001178507">
    <property type="component" value="Unassembled WGS sequence"/>
</dbReference>
<evidence type="ECO:0000256" key="6">
    <source>
        <dbReference type="SAM" id="MobiDB-lite"/>
    </source>
</evidence>
<protein>
    <submittedName>
        <fullName evidence="8">Uncharacterized protein</fullName>
    </submittedName>
</protein>
<keyword evidence="4" id="KW-0106">Calcium</keyword>
<keyword evidence="5" id="KW-0325">Glycoprotein</keyword>
<evidence type="ECO:0000256" key="4">
    <source>
        <dbReference type="ARBA" id="ARBA00022837"/>
    </source>
</evidence>
<feature type="chain" id="PRO_5041223715" evidence="7">
    <location>
        <begin position="20"/>
        <end position="1682"/>
    </location>
</feature>